<gene>
    <name evidence="1" type="ORF">ABIF63_006976</name>
</gene>
<evidence type="ECO:0000313" key="1">
    <source>
        <dbReference type="EMBL" id="MET4722870.1"/>
    </source>
</evidence>
<evidence type="ECO:0000313" key="2">
    <source>
        <dbReference type="Proteomes" id="UP001549291"/>
    </source>
</evidence>
<sequence>MIARVWISGAYAKTVECVISPAHGQASLSLAELLSWSPSSFRTFSFGNGNQAIEIAEACFDHFFQMRHEIIEQSNGF</sequence>
<proteinExistence type="predicted"/>
<keyword evidence="2" id="KW-1185">Reference proteome</keyword>
<comment type="caution">
    <text evidence="1">The sequence shown here is derived from an EMBL/GenBank/DDBJ whole genome shotgun (WGS) entry which is preliminary data.</text>
</comment>
<protein>
    <submittedName>
        <fullName evidence="1">Uncharacterized protein</fullName>
    </submittedName>
</protein>
<dbReference type="Proteomes" id="UP001549291">
    <property type="component" value="Unassembled WGS sequence"/>
</dbReference>
<accession>A0ABV2S111</accession>
<name>A0ABV2S111_BRAJP</name>
<dbReference type="EMBL" id="JBEPTQ010000002">
    <property type="protein sequence ID" value="MET4722870.1"/>
    <property type="molecule type" value="Genomic_DNA"/>
</dbReference>
<dbReference type="RefSeq" id="WP_157789171.1">
    <property type="nucleotide sequence ID" value="NZ_CP066351.1"/>
</dbReference>
<reference evidence="1 2" key="1">
    <citation type="submission" date="2024-06" db="EMBL/GenBank/DDBJ databases">
        <title>Genomic Encyclopedia of Type Strains, Phase V (KMG-V): Genome sequencing to study the core and pangenomes of soil and plant-associated prokaryotes.</title>
        <authorList>
            <person name="Whitman W."/>
        </authorList>
    </citation>
    <scope>NUCLEOTIDE SEQUENCE [LARGE SCALE GENOMIC DNA]</scope>
    <source>
        <strain evidence="1 2">USDA 160</strain>
    </source>
</reference>
<organism evidence="1 2">
    <name type="scientific">Bradyrhizobium japonicum</name>
    <dbReference type="NCBI Taxonomy" id="375"/>
    <lineage>
        <taxon>Bacteria</taxon>
        <taxon>Pseudomonadati</taxon>
        <taxon>Pseudomonadota</taxon>
        <taxon>Alphaproteobacteria</taxon>
        <taxon>Hyphomicrobiales</taxon>
        <taxon>Nitrobacteraceae</taxon>
        <taxon>Bradyrhizobium</taxon>
    </lineage>
</organism>